<evidence type="ECO:0000259" key="14">
    <source>
        <dbReference type="Pfam" id="PF09349"/>
    </source>
</evidence>
<evidence type="ECO:0000313" key="15">
    <source>
        <dbReference type="EMBL" id="KAG5268773.1"/>
    </source>
</evidence>
<comment type="catalytic activity">
    <reaction evidence="1">
        <text>5-hydroxy-2-oxo-4-ureido-2,5-dihydro-1H-imidazole-5-carboxylate + H(+) = (S)-allantoin + CO2</text>
        <dbReference type="Rhea" id="RHEA:26301"/>
        <dbReference type="ChEBI" id="CHEBI:15378"/>
        <dbReference type="ChEBI" id="CHEBI:15678"/>
        <dbReference type="ChEBI" id="CHEBI:16526"/>
        <dbReference type="ChEBI" id="CHEBI:58639"/>
        <dbReference type="EC" id="4.1.1.97"/>
    </reaction>
</comment>
<feature type="domain" description="Oxo-4-hydroxy-4-carboxy-5-ureidoimidazoline decarboxylase" evidence="14">
    <location>
        <begin position="7"/>
        <end position="163"/>
    </location>
</feature>
<dbReference type="NCBIfam" id="TIGR03164">
    <property type="entry name" value="UHCUDC"/>
    <property type="match status" value="1"/>
</dbReference>
<dbReference type="Pfam" id="PF09349">
    <property type="entry name" value="OHCU_decarbox"/>
    <property type="match status" value="1"/>
</dbReference>
<evidence type="ECO:0000256" key="10">
    <source>
        <dbReference type="ARBA" id="ARBA00023239"/>
    </source>
</evidence>
<comment type="caution">
    <text evidence="15">The sequence shown here is derived from an EMBL/GenBank/DDBJ whole genome shotgun (WGS) entry which is preliminary data.</text>
</comment>
<keyword evidence="9" id="KW-0576">Peroxisome</keyword>
<evidence type="ECO:0000256" key="1">
    <source>
        <dbReference type="ARBA" id="ARBA00001163"/>
    </source>
</evidence>
<evidence type="ECO:0000256" key="4">
    <source>
        <dbReference type="ARBA" id="ARBA00004754"/>
    </source>
</evidence>
<reference evidence="15" key="1">
    <citation type="submission" date="2020-10" db="EMBL/GenBank/DDBJ databases">
        <title>Chromosome-scale genome assembly of the Allis shad, Alosa alosa.</title>
        <authorList>
            <person name="Margot Z."/>
            <person name="Christophe K."/>
            <person name="Cabau C."/>
            <person name="Louis A."/>
            <person name="Berthelot C."/>
            <person name="Parey E."/>
            <person name="Roest Crollius H."/>
            <person name="Montfort J."/>
            <person name="Robinson-Rechavi M."/>
            <person name="Bucao C."/>
            <person name="Bouchez O."/>
            <person name="Gislard M."/>
            <person name="Lluch J."/>
            <person name="Milhes M."/>
            <person name="Lampietro C."/>
            <person name="Lopez Roques C."/>
            <person name="Donnadieu C."/>
            <person name="Braasch I."/>
            <person name="Desvignes T."/>
            <person name="Postlethwait J."/>
            <person name="Bobe J."/>
            <person name="Guiguen Y."/>
        </authorList>
    </citation>
    <scope>NUCLEOTIDE SEQUENCE</scope>
    <source>
        <strain evidence="15">M-15738</strain>
        <tissue evidence="15">Blood</tissue>
    </source>
</reference>
<dbReference type="EMBL" id="JADWDJ010000016">
    <property type="protein sequence ID" value="KAG5268773.1"/>
    <property type="molecule type" value="Genomic_DNA"/>
</dbReference>
<dbReference type="PANTHER" id="PTHR43466">
    <property type="entry name" value="2-OXO-4-HYDROXY-4-CARBOXY-5-UREIDOIMIDAZOLINE DECARBOXYLASE-RELATED"/>
    <property type="match status" value="1"/>
</dbReference>
<dbReference type="SUPFAM" id="SSF158694">
    <property type="entry name" value="UraD-Like"/>
    <property type="match status" value="1"/>
</dbReference>
<dbReference type="GO" id="GO:0019628">
    <property type="term" value="P:urate catabolic process"/>
    <property type="evidence" value="ECO:0007669"/>
    <property type="project" value="TreeGrafter"/>
</dbReference>
<dbReference type="InterPro" id="IPR036778">
    <property type="entry name" value="OHCU_decarboxylase_sf"/>
</dbReference>
<gene>
    <name evidence="15" type="ORF">AALO_G00216290</name>
</gene>
<dbReference type="GO" id="GO:0005777">
    <property type="term" value="C:peroxisome"/>
    <property type="evidence" value="ECO:0007669"/>
    <property type="project" value="UniProtKB-SubCell"/>
</dbReference>
<protein>
    <recommendedName>
        <fullName evidence="13">2-oxo-4-hydroxy-4-carboxy-5-ureidoimidazoline decarboxylase</fullName>
        <ecNumber evidence="6">4.1.1.97</ecNumber>
    </recommendedName>
    <alternativeName>
        <fullName evidence="12">Parahox neighbor</fullName>
    </alternativeName>
    <alternativeName>
        <fullName evidence="11">Ureidoimidazoline (2-oxo-4-hydroxy-4-carboxy-5-) decarboxylase</fullName>
    </alternativeName>
</protein>
<dbReference type="EC" id="4.1.1.97" evidence="6"/>
<evidence type="ECO:0000256" key="13">
    <source>
        <dbReference type="ARBA" id="ARBA00071134"/>
    </source>
</evidence>
<evidence type="ECO:0000256" key="5">
    <source>
        <dbReference type="ARBA" id="ARBA00005793"/>
    </source>
</evidence>
<keyword evidence="7" id="KW-0659">Purine metabolism</keyword>
<organism evidence="15 16">
    <name type="scientific">Alosa alosa</name>
    <name type="common">allis shad</name>
    <dbReference type="NCBI Taxonomy" id="278164"/>
    <lineage>
        <taxon>Eukaryota</taxon>
        <taxon>Metazoa</taxon>
        <taxon>Chordata</taxon>
        <taxon>Craniata</taxon>
        <taxon>Vertebrata</taxon>
        <taxon>Euteleostomi</taxon>
        <taxon>Actinopterygii</taxon>
        <taxon>Neopterygii</taxon>
        <taxon>Teleostei</taxon>
        <taxon>Clupei</taxon>
        <taxon>Clupeiformes</taxon>
        <taxon>Clupeoidei</taxon>
        <taxon>Clupeidae</taxon>
        <taxon>Alosa</taxon>
    </lineage>
</organism>
<accession>A0AAV6G0X2</accession>
<proteinExistence type="inferred from homology"/>
<evidence type="ECO:0000256" key="6">
    <source>
        <dbReference type="ARBA" id="ARBA00012257"/>
    </source>
</evidence>
<keyword evidence="8" id="KW-0210">Decarboxylase</keyword>
<dbReference type="FunFam" id="1.10.3330.10:FF:000001">
    <property type="entry name" value="2-oxo-4-hydroxy-4-carboxy-5-ureidoimidazoline decarboxylase"/>
    <property type="match status" value="1"/>
</dbReference>
<evidence type="ECO:0000256" key="9">
    <source>
        <dbReference type="ARBA" id="ARBA00023140"/>
    </source>
</evidence>
<sequence>MDISSANSLSYEDFVDTFGNVVEKNPLVAAAIWSHRPFANLSELEARIVEFIDKLPESGKEGILRCHPDLAGRDLQRGTLTRDSQDEQSQAGMASLTPEETARMYRLNTEYKRRFGFPFIICAKMNNKAAILRKLSERSGNDLAKERECAIDEVKKISSLRLRNLVLPDTQHKL</sequence>
<dbReference type="GO" id="GO:0051997">
    <property type="term" value="F:2-oxo-4-hydroxy-4-carboxy-5-ureidoimidazoline decarboxylase activity"/>
    <property type="evidence" value="ECO:0007669"/>
    <property type="project" value="UniProtKB-EC"/>
</dbReference>
<dbReference type="InterPro" id="IPR017580">
    <property type="entry name" value="OHCU_decarboxylase-1"/>
</dbReference>
<evidence type="ECO:0000256" key="12">
    <source>
        <dbReference type="ARBA" id="ARBA00032116"/>
    </source>
</evidence>
<evidence type="ECO:0000256" key="8">
    <source>
        <dbReference type="ARBA" id="ARBA00022793"/>
    </source>
</evidence>
<keyword evidence="10" id="KW-0456">Lyase</keyword>
<comment type="similarity">
    <text evidence="5">Belongs to the OHCU decarboxylase family.</text>
</comment>
<comment type="pathway">
    <text evidence="4">Purine metabolism; urate degradation; (S)-allantoin from urate: step 3/3.</text>
</comment>
<evidence type="ECO:0000256" key="11">
    <source>
        <dbReference type="ARBA" id="ARBA00030624"/>
    </source>
</evidence>
<evidence type="ECO:0000256" key="3">
    <source>
        <dbReference type="ARBA" id="ARBA00004275"/>
    </source>
</evidence>
<dbReference type="Proteomes" id="UP000823561">
    <property type="component" value="Chromosome 16"/>
</dbReference>
<comment type="subcellular location">
    <subcellularLocation>
        <location evidence="3">Peroxisome</location>
    </subcellularLocation>
</comment>
<dbReference type="PANTHER" id="PTHR43466:SF1">
    <property type="entry name" value="2-OXO-4-HYDROXY-4-CARBOXY-5-UREIDOIMIDAZOLINE DECARBOXYLASE-RELATED"/>
    <property type="match status" value="1"/>
</dbReference>
<dbReference type="GO" id="GO:0000255">
    <property type="term" value="P:allantoin metabolic process"/>
    <property type="evidence" value="ECO:0007669"/>
    <property type="project" value="InterPro"/>
</dbReference>
<name>A0AAV6G0X2_9TELE</name>
<dbReference type="InterPro" id="IPR018020">
    <property type="entry name" value="OHCU_decarboxylase"/>
</dbReference>
<dbReference type="GO" id="GO:0006144">
    <property type="term" value="P:purine nucleobase metabolic process"/>
    <property type="evidence" value="ECO:0007669"/>
    <property type="project" value="UniProtKB-KW"/>
</dbReference>
<evidence type="ECO:0000256" key="7">
    <source>
        <dbReference type="ARBA" id="ARBA00022631"/>
    </source>
</evidence>
<evidence type="ECO:0000256" key="2">
    <source>
        <dbReference type="ARBA" id="ARBA00002506"/>
    </source>
</evidence>
<evidence type="ECO:0000313" key="16">
    <source>
        <dbReference type="Proteomes" id="UP000823561"/>
    </source>
</evidence>
<keyword evidence="16" id="KW-1185">Reference proteome</keyword>
<comment type="function">
    <text evidence="2">Catalyzes the stereoselective decarboxylation of 2-oxo-4-hydroxy-4-carboxy-5-ureidoimidazoline (OHCU) to (S)-allantoin.</text>
</comment>
<dbReference type="Gene3D" id="1.10.3330.10">
    <property type="entry name" value="Oxo-4-hydroxy-4-carboxy-5-ureidoimidazoline decarboxylase"/>
    <property type="match status" value="1"/>
</dbReference>
<dbReference type="AlphaFoldDB" id="A0AAV6G0X2"/>